<dbReference type="PATRIC" id="fig|797209.4.peg.2349"/>
<evidence type="ECO:0000256" key="2">
    <source>
        <dbReference type="ARBA" id="ARBA00009347"/>
    </source>
</evidence>
<reference evidence="9 11" key="1">
    <citation type="journal article" date="2014" name="ISME J.">
        <title>Trehalose/2-sulfotrehalose biosynthesis and glycine-betaine uptake are widely spread mechanisms for osmoadaptation in the Halobacteriales.</title>
        <authorList>
            <person name="Youssef N.H."/>
            <person name="Savage-Ashlock K.N."/>
            <person name="McCully A.L."/>
            <person name="Luedtke B."/>
            <person name="Shaw E.I."/>
            <person name="Hoff W.D."/>
            <person name="Elshahed M.S."/>
        </authorList>
    </citation>
    <scope>NUCLEOTIDE SEQUENCE [LARGE SCALE GENOMIC DNA]</scope>
    <source>
        <strain evidence="9 11">DX253</strain>
    </source>
</reference>
<dbReference type="Gene3D" id="2.40.110.20">
    <property type="match status" value="1"/>
</dbReference>
<evidence type="ECO:0000256" key="1">
    <source>
        <dbReference type="ARBA" id="ARBA00001974"/>
    </source>
</evidence>
<dbReference type="Gene3D" id="6.10.250.600">
    <property type="match status" value="1"/>
</dbReference>
<dbReference type="PANTHER" id="PTHR42707">
    <property type="entry name" value="ACYL-COA DEHYDROGENASE"/>
    <property type="match status" value="1"/>
</dbReference>
<dbReference type="Pfam" id="PF02770">
    <property type="entry name" value="Acyl-CoA_dh_M"/>
    <property type="match status" value="1"/>
</dbReference>
<dbReference type="GO" id="GO:0003995">
    <property type="term" value="F:acyl-CoA dehydrogenase activity"/>
    <property type="evidence" value="ECO:0007669"/>
    <property type="project" value="InterPro"/>
</dbReference>
<dbReference type="AlphaFoldDB" id="E7QUA4"/>
<keyword evidence="5" id="KW-0560">Oxidoreductase</keyword>
<proteinExistence type="inferred from homology"/>
<dbReference type="Pfam" id="PF18158">
    <property type="entry name" value="AidB_N"/>
    <property type="match status" value="1"/>
</dbReference>
<dbReference type="STRING" id="797209.GCA_000376445_02407"/>
<protein>
    <submittedName>
        <fullName evidence="9 10">Acyl-CoA dehydrogenase</fullName>
    </submittedName>
</protein>
<evidence type="ECO:0000256" key="3">
    <source>
        <dbReference type="ARBA" id="ARBA00022630"/>
    </source>
</evidence>
<gene>
    <name evidence="10" type="ORF">SAMN05444342_2595</name>
    <name evidence="9" type="ORF">ZOD2009_11920</name>
</gene>
<dbReference type="InterPro" id="IPR009100">
    <property type="entry name" value="AcylCoA_DH/oxidase_NM_dom_sf"/>
</dbReference>
<feature type="domain" description="Acyl-CoA oxidase/dehydrogenase middle" evidence="7">
    <location>
        <begin position="176"/>
        <end position="274"/>
    </location>
</feature>
<keyword evidence="3 5" id="KW-0285">Flavoprotein</keyword>
<dbReference type="Proteomes" id="UP000184203">
    <property type="component" value="Unassembled WGS sequence"/>
</dbReference>
<dbReference type="Gene3D" id="1.20.140.10">
    <property type="entry name" value="Butyryl-CoA Dehydrogenase, subunit A, domain 3"/>
    <property type="match status" value="1"/>
</dbReference>
<dbReference type="InterPro" id="IPR006089">
    <property type="entry name" value="Acyl-CoA_DH_CS"/>
</dbReference>
<dbReference type="InterPro" id="IPR009075">
    <property type="entry name" value="AcylCo_DH/oxidase_C"/>
</dbReference>
<feature type="domain" description="Adaptive response protein AidB N-terminal" evidence="8">
    <location>
        <begin position="13"/>
        <end position="170"/>
    </location>
</feature>
<dbReference type="EMBL" id="AEMG01000009">
    <property type="protein sequence ID" value="EFW92183.1"/>
    <property type="molecule type" value="Genomic_DNA"/>
</dbReference>
<reference evidence="12" key="3">
    <citation type="submission" date="2016-11" db="EMBL/GenBank/DDBJ databases">
        <authorList>
            <person name="Varghese N."/>
            <person name="Submissions S."/>
        </authorList>
    </citation>
    <scope>NUCLEOTIDE SEQUENCE [LARGE SCALE GENOMIC DNA]</scope>
    <source>
        <strain evidence="12">DX253</strain>
    </source>
</reference>
<reference evidence="10" key="2">
    <citation type="submission" date="2016-11" db="EMBL/GenBank/DDBJ databases">
        <authorList>
            <person name="Jaros S."/>
            <person name="Januszkiewicz K."/>
            <person name="Wedrychowicz H."/>
        </authorList>
    </citation>
    <scope>NUCLEOTIDE SEQUENCE [LARGE SCALE GENOMIC DNA]</scope>
    <source>
        <strain evidence="10">DX253</strain>
    </source>
</reference>
<comment type="similarity">
    <text evidence="2 5">Belongs to the acyl-CoA dehydrogenase family.</text>
</comment>
<dbReference type="EMBL" id="FRAN01000003">
    <property type="protein sequence ID" value="SHK91210.1"/>
    <property type="molecule type" value="Genomic_DNA"/>
</dbReference>
<accession>E7QUA4</accession>
<feature type="domain" description="Acyl-CoA dehydrogenase/oxidase C-terminal" evidence="6">
    <location>
        <begin position="286"/>
        <end position="441"/>
    </location>
</feature>
<evidence type="ECO:0000259" key="7">
    <source>
        <dbReference type="Pfam" id="PF02770"/>
    </source>
</evidence>
<dbReference type="InterPro" id="IPR052904">
    <property type="entry name" value="Acyl-CoA_dehydrogenase-like"/>
</dbReference>
<dbReference type="RefSeq" id="WP_007980044.1">
    <property type="nucleotide sequence ID" value="NZ_AEMG01000009.1"/>
</dbReference>
<name>E7QUA4_HALPU</name>
<evidence type="ECO:0000313" key="11">
    <source>
        <dbReference type="Proteomes" id="UP000003751"/>
    </source>
</evidence>
<keyword evidence="12" id="KW-1185">Reference proteome</keyword>
<sequence length="568" mass="62618">MSIDYGRFDRGRGMNYWQYDPVLQHEVERTYPGDRGWAEERFDEFGAIVGTTVAPNSDTIDEHGPELRQYDRHGRLVNDIEYHPAQLENEELVYGAGIVADSFRAPPDRDDPASMLHHLTMDYLLAYADVGLTCPVAMTAGVALVLERFDHGSDGSLSEFFDRLTAREYDDLLQGAMFLTERQGGSDVGATETVAERTDDGWELTGEKWFCSNVDSGAILTLARTPDAPDGTEGLSLFLVPGTTSNGERDGAFVRRLKDKLGTVSVPTGEVEFRGAEAHLVGELESGFRYMSEMLNLERIANAFASCGLIGRALLESKVRAANREAFGSTIDRYPLMRRDLVEMAVAHEAATAFTFDAGRAFDRYHRGDEDAFALMRLLVPIAKSRTGRMAVDVASYAMEIHGGNGYVNDFVTNRLLRDAQVLPIWEGTSNILSLDVLRALAREDAHEPALALTRDRLDGIEHDDLADLVATTRDELDGLQEALVTLATEEEEYAQLHAKELAEYVFDVYTAALLLSEADGELAAGNRRKGLVARQFVTDAFGRSAARGITSGDALSLDGFEEIVRFA</sequence>
<dbReference type="PANTHER" id="PTHR42707:SF2">
    <property type="entry name" value="ACD11 DEHYDROGENASE"/>
    <property type="match status" value="1"/>
</dbReference>
<evidence type="ECO:0000313" key="9">
    <source>
        <dbReference type="EMBL" id="EFW92183.1"/>
    </source>
</evidence>
<dbReference type="OrthoDB" id="24853at2157"/>
<evidence type="ECO:0000259" key="6">
    <source>
        <dbReference type="Pfam" id="PF00441"/>
    </source>
</evidence>
<dbReference type="SUPFAM" id="SSF47203">
    <property type="entry name" value="Acyl-CoA dehydrogenase C-terminal domain-like"/>
    <property type="match status" value="1"/>
</dbReference>
<dbReference type="InterPro" id="IPR036250">
    <property type="entry name" value="AcylCo_DH-like_C"/>
</dbReference>
<dbReference type="PROSITE" id="PS00073">
    <property type="entry name" value="ACYL_COA_DH_2"/>
    <property type="match status" value="1"/>
</dbReference>
<evidence type="ECO:0000313" key="10">
    <source>
        <dbReference type="EMBL" id="SHK91210.1"/>
    </source>
</evidence>
<dbReference type="Pfam" id="PF00441">
    <property type="entry name" value="Acyl-CoA_dh_1"/>
    <property type="match status" value="1"/>
</dbReference>
<dbReference type="SUPFAM" id="SSF56645">
    <property type="entry name" value="Acyl-CoA dehydrogenase NM domain-like"/>
    <property type="match status" value="1"/>
</dbReference>
<dbReference type="eggNOG" id="arCOG04100">
    <property type="taxonomic scope" value="Archaea"/>
</dbReference>
<evidence type="ECO:0000313" key="12">
    <source>
        <dbReference type="Proteomes" id="UP000184203"/>
    </source>
</evidence>
<evidence type="ECO:0000256" key="5">
    <source>
        <dbReference type="RuleBase" id="RU362125"/>
    </source>
</evidence>
<dbReference type="InterPro" id="IPR041504">
    <property type="entry name" value="AidB_N"/>
</dbReference>
<evidence type="ECO:0000256" key="4">
    <source>
        <dbReference type="ARBA" id="ARBA00022827"/>
    </source>
</evidence>
<dbReference type="InterPro" id="IPR006091">
    <property type="entry name" value="Acyl-CoA_Oxase/DH_mid-dom"/>
</dbReference>
<comment type="cofactor">
    <cofactor evidence="1 5">
        <name>FAD</name>
        <dbReference type="ChEBI" id="CHEBI:57692"/>
    </cofactor>
</comment>
<evidence type="ECO:0000259" key="8">
    <source>
        <dbReference type="Pfam" id="PF18158"/>
    </source>
</evidence>
<keyword evidence="4 5" id="KW-0274">FAD</keyword>
<organism evidence="9 11">
    <name type="scientific">Haladaptatus paucihalophilus DX253</name>
    <dbReference type="NCBI Taxonomy" id="797209"/>
    <lineage>
        <taxon>Archaea</taxon>
        <taxon>Methanobacteriati</taxon>
        <taxon>Methanobacteriota</taxon>
        <taxon>Stenosarchaea group</taxon>
        <taxon>Halobacteria</taxon>
        <taxon>Halobacteriales</taxon>
        <taxon>Haladaptataceae</taxon>
        <taxon>Haladaptatus</taxon>
    </lineage>
</organism>
<dbReference type="Proteomes" id="UP000003751">
    <property type="component" value="Unassembled WGS sequence"/>
</dbReference>